<dbReference type="EMBL" id="QSDK01000018">
    <property type="protein sequence ID" value="RGY75333.1"/>
    <property type="molecule type" value="Genomic_DNA"/>
</dbReference>
<name>A0A413KB22_BIFPS</name>
<accession>A0A413KB22</accession>
<dbReference type="RefSeq" id="WP_368216961.1">
    <property type="nucleotide sequence ID" value="NZ_JBDFZS010000002.1"/>
</dbReference>
<evidence type="ECO:0000313" key="1">
    <source>
        <dbReference type="EMBL" id="RGY75333.1"/>
    </source>
</evidence>
<reference evidence="1 2" key="1">
    <citation type="submission" date="2018-08" db="EMBL/GenBank/DDBJ databases">
        <title>A genome reference for cultivated species of the human gut microbiota.</title>
        <authorList>
            <person name="Zou Y."/>
            <person name="Xue W."/>
            <person name="Luo G."/>
        </authorList>
    </citation>
    <scope>NUCLEOTIDE SEQUENCE [LARGE SCALE GENOMIC DNA]</scope>
    <source>
        <strain evidence="1 2">CF01-1</strain>
    </source>
</reference>
<proteinExistence type="predicted"/>
<dbReference type="Proteomes" id="UP000284163">
    <property type="component" value="Unassembled WGS sequence"/>
</dbReference>
<sequence length="362" mass="40707">MATFQTVSEALDAQRNALVNEYVSRAWRMWRSLTPADFWNDAVTQGVSAYITQQQIAFVKQMRRLGISYANTMLGMVGVTGRTAQVPEYVVVRDNTDPWKVSARPADAYRSFAVKTPDIRPHGWDDLNDAVYETVQSWLDAAERQLSDNALTDGVAAQNRASEEYFKASGIKRFRRVIHPELSKTGTCGLCVVAATNVFSRSDLMPLHNRCKCTVAPIRDNIDPGLKLNSDDLQKIYDAASMAGGGGSGTAARNLTQLRVSVRNDSELGPILTRSDWKQNDEAPKWRMPDTIMTQQQMRRMYERATVFNAKYAELLNSSDNSLSFHYDGRSYTFRKGAHVKQAWDYVRSMLSYSRGWLGLAA</sequence>
<gene>
    <name evidence="1" type="ORF">DXA22_09065</name>
</gene>
<dbReference type="AlphaFoldDB" id="A0A413KB22"/>
<evidence type="ECO:0000313" key="2">
    <source>
        <dbReference type="Proteomes" id="UP000284163"/>
    </source>
</evidence>
<organism evidence="1 2">
    <name type="scientific">Bifidobacterium pseudocatenulatum</name>
    <dbReference type="NCBI Taxonomy" id="28026"/>
    <lineage>
        <taxon>Bacteria</taxon>
        <taxon>Bacillati</taxon>
        <taxon>Actinomycetota</taxon>
        <taxon>Actinomycetes</taxon>
        <taxon>Bifidobacteriales</taxon>
        <taxon>Bifidobacteriaceae</taxon>
        <taxon>Bifidobacterium</taxon>
    </lineage>
</organism>
<protein>
    <submittedName>
        <fullName evidence="1">Uncharacterized protein</fullName>
    </submittedName>
</protein>
<comment type="caution">
    <text evidence="1">The sequence shown here is derived from an EMBL/GenBank/DDBJ whole genome shotgun (WGS) entry which is preliminary data.</text>
</comment>